<organism evidence="1 2">
    <name type="scientific">Gnathostoma spinigerum</name>
    <dbReference type="NCBI Taxonomy" id="75299"/>
    <lineage>
        <taxon>Eukaryota</taxon>
        <taxon>Metazoa</taxon>
        <taxon>Ecdysozoa</taxon>
        <taxon>Nematoda</taxon>
        <taxon>Chromadorea</taxon>
        <taxon>Rhabditida</taxon>
        <taxon>Spirurina</taxon>
        <taxon>Gnathostomatomorpha</taxon>
        <taxon>Gnathostomatoidea</taxon>
        <taxon>Gnathostomatidae</taxon>
        <taxon>Gnathostoma</taxon>
    </lineage>
</organism>
<reference evidence="1 2" key="1">
    <citation type="submission" date="2024-08" db="EMBL/GenBank/DDBJ databases">
        <title>Gnathostoma spinigerum genome.</title>
        <authorList>
            <person name="Gonzalez-Bertolin B."/>
            <person name="Monzon S."/>
            <person name="Zaballos A."/>
            <person name="Jimenez P."/>
            <person name="Dekumyoy P."/>
            <person name="Varona S."/>
            <person name="Cuesta I."/>
            <person name="Sumanam S."/>
            <person name="Adisakwattana P."/>
            <person name="Gasser R.B."/>
            <person name="Hernandez-Gonzalez A."/>
            <person name="Young N.D."/>
            <person name="Perteguer M.J."/>
        </authorList>
    </citation>
    <scope>NUCLEOTIDE SEQUENCE [LARGE SCALE GENOMIC DNA]</scope>
    <source>
        <strain evidence="1">AL3</strain>
        <tissue evidence="1">Liver</tissue>
    </source>
</reference>
<protein>
    <submittedName>
        <fullName evidence="1">Uncharacterized protein</fullName>
    </submittedName>
</protein>
<evidence type="ECO:0000313" key="1">
    <source>
        <dbReference type="EMBL" id="MFH4977456.1"/>
    </source>
</evidence>
<proteinExistence type="predicted"/>
<evidence type="ECO:0000313" key="2">
    <source>
        <dbReference type="Proteomes" id="UP001608902"/>
    </source>
</evidence>
<dbReference type="EMBL" id="JBGFUD010002316">
    <property type="protein sequence ID" value="MFH4977456.1"/>
    <property type="molecule type" value="Genomic_DNA"/>
</dbReference>
<dbReference type="Proteomes" id="UP001608902">
    <property type="component" value="Unassembled WGS sequence"/>
</dbReference>
<dbReference type="AlphaFoldDB" id="A0ABD6EJ72"/>
<accession>A0ABD6EJ72</accession>
<comment type="caution">
    <text evidence="1">The sequence shown here is derived from an EMBL/GenBank/DDBJ whole genome shotgun (WGS) entry which is preliminary data.</text>
</comment>
<sequence>MGDYQLTRARSLAVIPRSQSLERPRILVSRTLSLPDFTRYIQTSPKYKPQWSWRYYRDPYPYDDYWYDRYYYSSPAYRSFFYPRRYYSYDDYLNPYYWSWPYRRWTSYDYDYPYYYRRWYDYDYYPSYGYRYSRYYPLYWPYRSYAYDTLTTSIDRGISMYRAGLIPYSTLDRYWLTPSYWDRRFKDWRKRSLWDMERLYLPTSFDAKTRSYFTQWTS</sequence>
<gene>
    <name evidence="1" type="ORF">AB6A40_004165</name>
</gene>
<name>A0ABD6EJ72_9BILA</name>
<keyword evidence="2" id="KW-1185">Reference proteome</keyword>